<keyword evidence="1" id="KW-0472">Membrane</keyword>
<reference evidence="2 3" key="1">
    <citation type="submission" date="2014-07" db="EMBL/GenBank/DDBJ databases">
        <title>Draft genome of Clostridium celerecrescens 152B isolated from sediments associated with methane hydrate from Krishna Godavari basin.</title>
        <authorList>
            <person name="Honkalas V.S."/>
            <person name="Dabir A.P."/>
            <person name="Arora P."/>
            <person name="Dhakephalkar P.K."/>
        </authorList>
    </citation>
    <scope>NUCLEOTIDE SEQUENCE [LARGE SCALE GENOMIC DNA]</scope>
    <source>
        <strain evidence="2 3">152B</strain>
    </source>
</reference>
<keyword evidence="3" id="KW-1185">Reference proteome</keyword>
<protein>
    <submittedName>
        <fullName evidence="2">Uncharacterized protein</fullName>
    </submittedName>
</protein>
<evidence type="ECO:0000313" key="3">
    <source>
        <dbReference type="Proteomes" id="UP000028525"/>
    </source>
</evidence>
<dbReference type="OrthoDB" id="2053247at2"/>
<evidence type="ECO:0000256" key="1">
    <source>
        <dbReference type="SAM" id="Phobius"/>
    </source>
</evidence>
<name>A0A084JFB0_9FIRM</name>
<organism evidence="2 3">
    <name type="scientific">Lacrimispora celerecrescens</name>
    <dbReference type="NCBI Taxonomy" id="29354"/>
    <lineage>
        <taxon>Bacteria</taxon>
        <taxon>Bacillati</taxon>
        <taxon>Bacillota</taxon>
        <taxon>Clostridia</taxon>
        <taxon>Lachnospirales</taxon>
        <taxon>Lachnospiraceae</taxon>
        <taxon>Lacrimispora</taxon>
    </lineage>
</organism>
<accession>A0A084JFB0</accession>
<dbReference type="Proteomes" id="UP000028525">
    <property type="component" value="Unassembled WGS sequence"/>
</dbReference>
<feature type="transmembrane region" description="Helical" evidence="1">
    <location>
        <begin position="6"/>
        <end position="23"/>
    </location>
</feature>
<sequence length="73" mass="8538">MTFGNFYFLITVLVGAVLLNQLIQHRKGARREAALQRTKEIEKAHWRHVLRNYDFVFADDMEDNTSENCKAVP</sequence>
<evidence type="ECO:0000313" key="2">
    <source>
        <dbReference type="EMBL" id="KEZ87644.1"/>
    </source>
</evidence>
<keyword evidence="1" id="KW-0812">Transmembrane</keyword>
<dbReference type="EMBL" id="JPME01000031">
    <property type="protein sequence ID" value="KEZ87644.1"/>
    <property type="molecule type" value="Genomic_DNA"/>
</dbReference>
<comment type="caution">
    <text evidence="2">The sequence shown here is derived from an EMBL/GenBank/DDBJ whole genome shotgun (WGS) entry which is preliminary data.</text>
</comment>
<proteinExistence type="predicted"/>
<dbReference type="AlphaFoldDB" id="A0A084JFB0"/>
<gene>
    <name evidence="2" type="ORF">IO98_20780</name>
</gene>
<keyword evidence="1" id="KW-1133">Transmembrane helix</keyword>
<dbReference type="RefSeq" id="WP_038284165.1">
    <property type="nucleotide sequence ID" value="NZ_JPME01000031.1"/>
</dbReference>